<evidence type="ECO:0000256" key="6">
    <source>
        <dbReference type="ARBA" id="ARBA00022840"/>
    </source>
</evidence>
<comment type="catalytic activity">
    <reaction evidence="7 8">
        <text>(R)-pantoate + beta-alanine + ATP = (R)-pantothenate + AMP + diphosphate + H(+)</text>
        <dbReference type="Rhea" id="RHEA:10912"/>
        <dbReference type="ChEBI" id="CHEBI:15378"/>
        <dbReference type="ChEBI" id="CHEBI:15980"/>
        <dbReference type="ChEBI" id="CHEBI:29032"/>
        <dbReference type="ChEBI" id="CHEBI:30616"/>
        <dbReference type="ChEBI" id="CHEBI:33019"/>
        <dbReference type="ChEBI" id="CHEBI:57966"/>
        <dbReference type="ChEBI" id="CHEBI:456215"/>
        <dbReference type="EC" id="6.3.2.1"/>
    </reaction>
</comment>
<keyword evidence="6 8" id="KW-0067">ATP-binding</keyword>
<feature type="binding site" evidence="8">
    <location>
        <begin position="151"/>
        <end position="154"/>
    </location>
    <ligand>
        <name>ATP</name>
        <dbReference type="ChEBI" id="CHEBI:30616"/>
    </ligand>
</feature>
<dbReference type="EC" id="6.3.2.1" evidence="8"/>
<evidence type="ECO:0000256" key="2">
    <source>
        <dbReference type="ARBA" id="ARBA00009256"/>
    </source>
</evidence>
<keyword evidence="3 8" id="KW-0436">Ligase</keyword>
<dbReference type="Gene3D" id="3.40.50.620">
    <property type="entry name" value="HUPs"/>
    <property type="match status" value="1"/>
</dbReference>
<evidence type="ECO:0000256" key="4">
    <source>
        <dbReference type="ARBA" id="ARBA00022655"/>
    </source>
</evidence>
<dbReference type="GO" id="GO:0005829">
    <property type="term" value="C:cytosol"/>
    <property type="evidence" value="ECO:0007669"/>
    <property type="project" value="TreeGrafter"/>
</dbReference>
<dbReference type="AlphaFoldDB" id="A0A8J3CR88"/>
<comment type="similarity">
    <text evidence="2 8">Belongs to the pantothenate synthetase family.</text>
</comment>
<keyword evidence="4 8" id="KW-0566">Pantothenate biosynthesis</keyword>
<accession>A0A8J3CR88</accession>
<dbReference type="InterPro" id="IPR003721">
    <property type="entry name" value="Pantoate_ligase"/>
</dbReference>
<keyword evidence="10" id="KW-1185">Reference proteome</keyword>
<keyword evidence="8" id="KW-0963">Cytoplasm</keyword>
<evidence type="ECO:0000256" key="3">
    <source>
        <dbReference type="ARBA" id="ARBA00022598"/>
    </source>
</evidence>
<dbReference type="UniPathway" id="UPA00028">
    <property type="reaction ID" value="UER00005"/>
</dbReference>
<organism evidence="9 10">
    <name type="scientific">Algimonas arctica</name>
    <dbReference type="NCBI Taxonomy" id="1479486"/>
    <lineage>
        <taxon>Bacteria</taxon>
        <taxon>Pseudomonadati</taxon>
        <taxon>Pseudomonadota</taxon>
        <taxon>Alphaproteobacteria</taxon>
        <taxon>Maricaulales</taxon>
        <taxon>Robiginitomaculaceae</taxon>
        <taxon>Algimonas</taxon>
    </lineage>
</organism>
<comment type="miscellaneous">
    <text evidence="8">The reaction proceeds by a bi uni uni bi ping pong mechanism.</text>
</comment>
<dbReference type="CDD" id="cd00560">
    <property type="entry name" value="PanC"/>
    <property type="match status" value="1"/>
</dbReference>
<dbReference type="PANTHER" id="PTHR21299">
    <property type="entry name" value="CYTIDYLATE KINASE/PANTOATE-BETA-ALANINE LIGASE"/>
    <property type="match status" value="1"/>
</dbReference>
<dbReference type="Pfam" id="PF02569">
    <property type="entry name" value="Pantoate_ligase"/>
    <property type="match status" value="1"/>
</dbReference>
<evidence type="ECO:0000256" key="7">
    <source>
        <dbReference type="ARBA" id="ARBA00048258"/>
    </source>
</evidence>
<dbReference type="InterPro" id="IPR042176">
    <property type="entry name" value="Pantoate_ligase_C"/>
</dbReference>
<comment type="pathway">
    <text evidence="1 8">Cofactor biosynthesis; (R)-pantothenate biosynthesis; (R)-pantothenate from (R)-pantoate and beta-alanine: step 1/1.</text>
</comment>
<feature type="active site" description="Proton donor" evidence="8">
    <location>
        <position position="41"/>
    </location>
</feature>
<proteinExistence type="inferred from homology"/>
<sequence>MNLILPTVETKTALRARMSGYASDRKTTVLVPTMGALHAGHLSLIQIAKRVADKVIVSIFVNPTQFAPGEDFEAYPRDISADMALLARENIDLLYLPAPDAMYFGDHSTRVIVGDVGEGLETDHRPTFFHGVALVVNKLLNQVRPDIAIFGEKDYQQLAVIRRMVRDLDMPIEIIGAPIARDPHGLALSSRNRYFDAEGLAVARTLNHILFAARDALQGGAEISETLSNAKQKLVHAGLSDIDYVSLADAATLALKTDGHVAARMRLLIATHCRGVRLIDNCAVISQES</sequence>
<reference evidence="9" key="1">
    <citation type="journal article" date="2014" name="Int. J. Syst. Evol. Microbiol.">
        <title>Complete genome sequence of Corynebacterium casei LMG S-19264T (=DSM 44701T), isolated from a smear-ripened cheese.</title>
        <authorList>
            <consortium name="US DOE Joint Genome Institute (JGI-PGF)"/>
            <person name="Walter F."/>
            <person name="Albersmeier A."/>
            <person name="Kalinowski J."/>
            <person name="Ruckert C."/>
        </authorList>
    </citation>
    <scope>NUCLEOTIDE SEQUENCE</scope>
    <source>
        <strain evidence="9">KCTC 32513</strain>
    </source>
</reference>
<dbReference type="GO" id="GO:0005524">
    <property type="term" value="F:ATP binding"/>
    <property type="evidence" value="ECO:0007669"/>
    <property type="project" value="UniProtKB-KW"/>
</dbReference>
<dbReference type="RefSeq" id="WP_233354056.1">
    <property type="nucleotide sequence ID" value="NZ_BMZH01000005.1"/>
</dbReference>
<dbReference type="Proteomes" id="UP000634004">
    <property type="component" value="Unassembled WGS sequence"/>
</dbReference>
<dbReference type="NCBIfam" id="TIGR00125">
    <property type="entry name" value="cyt_tran_rel"/>
    <property type="match status" value="1"/>
</dbReference>
<gene>
    <name evidence="8 9" type="primary">panC</name>
    <name evidence="9" type="ORF">GCM10009069_16060</name>
</gene>
<reference evidence="9" key="2">
    <citation type="submission" date="2020-09" db="EMBL/GenBank/DDBJ databases">
        <authorList>
            <person name="Sun Q."/>
            <person name="Kim S."/>
        </authorList>
    </citation>
    <scope>NUCLEOTIDE SEQUENCE</scope>
    <source>
        <strain evidence="9">KCTC 32513</strain>
    </source>
</reference>
<feature type="binding site" evidence="8">
    <location>
        <position position="65"/>
    </location>
    <ligand>
        <name>beta-alanine</name>
        <dbReference type="ChEBI" id="CHEBI:57966"/>
    </ligand>
</feature>
<comment type="function">
    <text evidence="8">Catalyzes the condensation of pantoate with beta-alanine in an ATP-dependent reaction via a pantoyl-adenylate intermediate.</text>
</comment>
<feature type="binding site" evidence="8">
    <location>
        <begin position="188"/>
        <end position="191"/>
    </location>
    <ligand>
        <name>ATP</name>
        <dbReference type="ChEBI" id="CHEBI:30616"/>
    </ligand>
</feature>
<dbReference type="HAMAP" id="MF_00158">
    <property type="entry name" value="PanC"/>
    <property type="match status" value="1"/>
</dbReference>
<evidence type="ECO:0000313" key="10">
    <source>
        <dbReference type="Proteomes" id="UP000634004"/>
    </source>
</evidence>
<comment type="caution">
    <text evidence="9">The sequence shown here is derived from an EMBL/GenBank/DDBJ whole genome shotgun (WGS) entry which is preliminary data.</text>
</comment>
<feature type="binding site" evidence="8">
    <location>
        <position position="180"/>
    </location>
    <ligand>
        <name>ATP</name>
        <dbReference type="ChEBI" id="CHEBI:30616"/>
    </ligand>
</feature>
<keyword evidence="5 8" id="KW-0547">Nucleotide-binding</keyword>
<feature type="binding site" evidence="8">
    <location>
        <position position="157"/>
    </location>
    <ligand>
        <name>(R)-pantoate</name>
        <dbReference type="ChEBI" id="CHEBI:15980"/>
    </ligand>
</feature>
<dbReference type="GO" id="GO:0004592">
    <property type="term" value="F:pantoate-beta-alanine ligase activity"/>
    <property type="evidence" value="ECO:0007669"/>
    <property type="project" value="UniProtKB-UniRule"/>
</dbReference>
<feature type="binding site" evidence="8">
    <location>
        <begin position="34"/>
        <end position="41"/>
    </location>
    <ligand>
        <name>ATP</name>
        <dbReference type="ChEBI" id="CHEBI:30616"/>
    </ligand>
</feature>
<dbReference type="SUPFAM" id="SSF52374">
    <property type="entry name" value="Nucleotidylyl transferase"/>
    <property type="match status" value="1"/>
</dbReference>
<dbReference type="InterPro" id="IPR014729">
    <property type="entry name" value="Rossmann-like_a/b/a_fold"/>
</dbReference>
<comment type="subcellular location">
    <subcellularLocation>
        <location evidence="8">Cytoplasm</location>
    </subcellularLocation>
</comment>
<dbReference type="PANTHER" id="PTHR21299:SF1">
    <property type="entry name" value="PANTOATE--BETA-ALANINE LIGASE"/>
    <property type="match status" value="1"/>
</dbReference>
<evidence type="ECO:0000256" key="5">
    <source>
        <dbReference type="ARBA" id="ARBA00022741"/>
    </source>
</evidence>
<evidence type="ECO:0000256" key="1">
    <source>
        <dbReference type="ARBA" id="ARBA00004990"/>
    </source>
</evidence>
<name>A0A8J3CR88_9PROT</name>
<dbReference type="EMBL" id="BMZH01000005">
    <property type="protein sequence ID" value="GHA93758.1"/>
    <property type="molecule type" value="Genomic_DNA"/>
</dbReference>
<comment type="subunit">
    <text evidence="8">Homodimer.</text>
</comment>
<evidence type="ECO:0000313" key="9">
    <source>
        <dbReference type="EMBL" id="GHA93758.1"/>
    </source>
</evidence>
<protein>
    <recommendedName>
        <fullName evidence="8">Pantothenate synthetase</fullName>
        <shortName evidence="8">PS</shortName>
        <ecNumber evidence="8">6.3.2.1</ecNumber>
    </recommendedName>
    <alternativeName>
        <fullName evidence="8">Pantoate--beta-alanine ligase</fullName>
    </alternativeName>
    <alternativeName>
        <fullName evidence="8">Pantoate-activating enzyme</fullName>
    </alternativeName>
</protein>
<feature type="binding site" evidence="8">
    <location>
        <position position="65"/>
    </location>
    <ligand>
        <name>(R)-pantoate</name>
        <dbReference type="ChEBI" id="CHEBI:15980"/>
    </ligand>
</feature>
<dbReference type="InterPro" id="IPR004821">
    <property type="entry name" value="Cyt_trans-like"/>
</dbReference>
<dbReference type="Gene3D" id="3.30.1300.10">
    <property type="entry name" value="Pantoate-beta-alanine ligase, C-terminal domain"/>
    <property type="match status" value="1"/>
</dbReference>
<evidence type="ECO:0000256" key="8">
    <source>
        <dbReference type="HAMAP-Rule" id="MF_00158"/>
    </source>
</evidence>
<dbReference type="GO" id="GO:0015940">
    <property type="term" value="P:pantothenate biosynthetic process"/>
    <property type="evidence" value="ECO:0007669"/>
    <property type="project" value="UniProtKB-UniRule"/>
</dbReference>
<dbReference type="NCBIfam" id="TIGR00018">
    <property type="entry name" value="panC"/>
    <property type="match status" value="1"/>
</dbReference>